<gene>
    <name evidence="1" type="ORF">ENN52_08715</name>
</gene>
<comment type="caution">
    <text evidence="1">The sequence shown here is derived from an EMBL/GenBank/DDBJ whole genome shotgun (WGS) entry which is preliminary data.</text>
</comment>
<name>A0A831LGE5_9EURY</name>
<organism evidence="1">
    <name type="scientific">Methanofollis liminatans</name>
    <dbReference type="NCBI Taxonomy" id="2201"/>
    <lineage>
        <taxon>Archaea</taxon>
        <taxon>Methanobacteriati</taxon>
        <taxon>Methanobacteriota</taxon>
        <taxon>Stenosarchaea group</taxon>
        <taxon>Methanomicrobia</taxon>
        <taxon>Methanomicrobiales</taxon>
        <taxon>Methanomicrobiaceae</taxon>
        <taxon>Methanofollis</taxon>
    </lineage>
</organism>
<dbReference type="AlphaFoldDB" id="A0A831LGE5"/>
<dbReference type="Gene3D" id="1.10.3070.10">
    <property type="entry name" value="EhaM-like"/>
    <property type="match status" value="1"/>
</dbReference>
<proteinExistence type="predicted"/>
<dbReference type="EMBL" id="DSBY01000350">
    <property type="protein sequence ID" value="HDS64176.1"/>
    <property type="molecule type" value="Genomic_DNA"/>
</dbReference>
<sequence length="130" mass="14365">MNDGYLYEKDLRPLKYNILTGSRQDRTVREIALRLGVRIQKLRLHLIERLDMSDMENMPARFEAGVAAMTGEDQVADALGRDLFVRSIGVFTAEEMAAAYARARTLAEGGTPLEEAIAGGKAILKEIVAP</sequence>
<protein>
    <submittedName>
        <fullName evidence="1">DUF1959 domain-containing protein</fullName>
    </submittedName>
</protein>
<accession>A0A831LGE5</accession>
<dbReference type="Proteomes" id="UP000885648">
    <property type="component" value="Unassembled WGS sequence"/>
</dbReference>
<dbReference type="InterPro" id="IPR036606">
    <property type="entry name" value="EhaM-like_sf"/>
</dbReference>
<reference evidence="1" key="1">
    <citation type="journal article" date="2020" name="mSystems">
        <title>Genome- and Community-Level Interaction Insights into Carbon Utilization and Element Cycling Functions of Hydrothermarchaeota in Hydrothermal Sediment.</title>
        <authorList>
            <person name="Zhou Z."/>
            <person name="Liu Y."/>
            <person name="Xu W."/>
            <person name="Pan J."/>
            <person name="Luo Z.H."/>
            <person name="Li M."/>
        </authorList>
    </citation>
    <scope>NUCLEOTIDE SEQUENCE</scope>
    <source>
        <strain evidence="1">SpSt-1183</strain>
    </source>
</reference>
<evidence type="ECO:0000313" key="1">
    <source>
        <dbReference type="EMBL" id="HDS64176.1"/>
    </source>
</evidence>